<proteinExistence type="predicted"/>
<evidence type="ECO:0008006" key="3">
    <source>
        <dbReference type="Google" id="ProtNLM"/>
    </source>
</evidence>
<dbReference type="AlphaFoldDB" id="A0A975H856"/>
<gene>
    <name evidence="1" type="ORF">J3359_05245</name>
</gene>
<dbReference type="InterPro" id="IPR046713">
    <property type="entry name" value="DUF6786"/>
</dbReference>
<dbReference type="Pfam" id="PF20583">
    <property type="entry name" value="DUF6786"/>
    <property type="match status" value="1"/>
</dbReference>
<evidence type="ECO:0000313" key="1">
    <source>
        <dbReference type="EMBL" id="QTE23684.1"/>
    </source>
</evidence>
<dbReference type="KEGG" id="pcea:J3359_05245"/>
<name>A0A975H856_9FLAO</name>
<dbReference type="PROSITE" id="PS51257">
    <property type="entry name" value="PROKAR_LIPOPROTEIN"/>
    <property type="match status" value="1"/>
</dbReference>
<keyword evidence="2" id="KW-1185">Reference proteome</keyword>
<organism evidence="1 2">
    <name type="scientific">Polaribacter cellanae</name>
    <dbReference type="NCBI Taxonomy" id="2818493"/>
    <lineage>
        <taxon>Bacteria</taxon>
        <taxon>Pseudomonadati</taxon>
        <taxon>Bacteroidota</taxon>
        <taxon>Flavobacteriia</taxon>
        <taxon>Flavobacteriales</taxon>
        <taxon>Flavobacteriaceae</taxon>
    </lineage>
</organism>
<accession>A0A975H856</accession>
<protein>
    <recommendedName>
        <fullName evidence="3">Lipoprotein</fullName>
    </recommendedName>
</protein>
<evidence type="ECO:0000313" key="2">
    <source>
        <dbReference type="Proteomes" id="UP000663920"/>
    </source>
</evidence>
<dbReference type="Proteomes" id="UP000663920">
    <property type="component" value="Chromosome"/>
</dbReference>
<dbReference type="RefSeq" id="WP_208079686.1">
    <property type="nucleotide sequence ID" value="NZ_CP071869.1"/>
</dbReference>
<reference evidence="1 2" key="1">
    <citation type="submission" date="2021-03" db="EMBL/GenBank/DDBJ databases">
        <title>Complete genome of Polaribacter_sp.SM13.</title>
        <authorList>
            <person name="Jeong S.W."/>
            <person name="Bae J.W."/>
        </authorList>
    </citation>
    <scope>NUCLEOTIDE SEQUENCE [LARGE SCALE GENOMIC DNA]</scope>
    <source>
        <strain evidence="1 2">SM13</strain>
    </source>
</reference>
<dbReference type="EMBL" id="CP071869">
    <property type="protein sequence ID" value="QTE23684.1"/>
    <property type="molecule type" value="Genomic_DNA"/>
</dbReference>
<sequence>MIKMYLKSTLLFLCVITLISCKNKDSKQSNDTNTNVRKVINEASFEKGTFGYDKDFLQKNYKNTLVLESDDKKAILALSPELQGRVMTSSLNGNKGISFGWLNYDLIASKEIKEHINPTGGEERFWLGPEGGQYSIYFKPGKSFDFKNWYVPKVLDTEGFDVVEHNSNSAVFHKEMHLINYSGTKLDIDVNRKVSLLTKKQITDALQLKTEDFLVVAYETSNVVKNIGNADWKKESGLVSIWLLSMFTPSPETTIVVPIIEGAKSKLGIKVKDDYFGKVAGDRLKKTEQTIYFKADGASRGKIGISPARSTKFMGSYDAKNKTLTILEITAPNPTDSYVNSAWELQKKPYSGDVLNAYNDGPLEDGSQMGPFYELESSSPALALKVGKSYTHAQRIYHFKGKAEILNEIAKKTLKVSIDEINTAFK</sequence>